<gene>
    <name evidence="3" type="ORF">VOLCADRAFT_95959</name>
</gene>
<reference evidence="3 4" key="1">
    <citation type="journal article" date="2010" name="Science">
        <title>Genomic analysis of organismal complexity in the multicellular green alga Volvox carteri.</title>
        <authorList>
            <person name="Prochnik S.E."/>
            <person name="Umen J."/>
            <person name="Nedelcu A.M."/>
            <person name="Hallmann A."/>
            <person name="Miller S.M."/>
            <person name="Nishii I."/>
            <person name="Ferris P."/>
            <person name="Kuo A."/>
            <person name="Mitros T."/>
            <person name="Fritz-Laylin L.K."/>
            <person name="Hellsten U."/>
            <person name="Chapman J."/>
            <person name="Simakov O."/>
            <person name="Rensing S.A."/>
            <person name="Terry A."/>
            <person name="Pangilinan J."/>
            <person name="Kapitonov V."/>
            <person name="Jurka J."/>
            <person name="Salamov A."/>
            <person name="Shapiro H."/>
            <person name="Schmutz J."/>
            <person name="Grimwood J."/>
            <person name="Lindquist E."/>
            <person name="Lucas S."/>
            <person name="Grigoriev I.V."/>
            <person name="Schmitt R."/>
            <person name="Kirk D."/>
            <person name="Rokhsar D.S."/>
        </authorList>
    </citation>
    <scope>NUCLEOTIDE SEQUENCE [LARGE SCALE GENOMIC DNA]</scope>
    <source>
        <strain evidence="4">f. Nagariensis / Eve</strain>
    </source>
</reference>
<accession>D8U8U5</accession>
<name>D8U8U5_VOLCA</name>
<dbReference type="RefSeq" id="XP_002955055.1">
    <property type="nucleotide sequence ID" value="XM_002955009.1"/>
</dbReference>
<dbReference type="Proteomes" id="UP000001058">
    <property type="component" value="Unassembled WGS sequence"/>
</dbReference>
<keyword evidence="4" id="KW-1185">Reference proteome</keyword>
<sequence>MSARQKIWDLGVPVNANIRDIMQVQPRPGLTFENNLLLPGLPEPLAQGVGGLGGSQSQAILLQKCRAAKDIYKFCNGTGLIQNRTLDGYYRQCSYGQVALGNVVVVDNLYIPCYGSLDLPFTFPSGNSFDTKSCNNDNMLKWHYYLDSLMPADTPPSDFNHKVMMLPKGLTSKFPAKPLLIKPNLLPLPLLPLRLRLDLFPTGGVMLTKLPGLAPGCNGIAGSASIGPWIRQFSDANTWGTGLIWWSADAFGDVELLFHEAGHNMGMAHANVPGGCDLGDQCDFACPMGGAGGQGVRCLNAPHNWQVGWGRPFLELTDSSLRYGAPMTVAVPQQMSNRDSSIAVALTGMAANQRFYISARINTPPYDLPFFKWQNGRPFVLIHSYAGTAAASYARTVVLGKTEVGETFRDSASGLVVTFNRWDGAVYATVTLCRRMGFTEASCGDGLDDDCDGLPDSLDPDCAGRMAATSSETTTRDQYNTVPMQGASGGTVTPRSPSAPRQPRPPPRPPRRPRLAWDDWGDIGAIGLGRALRTVVNVQGIESAINVLETVRVALKLPLRGKELARTHGTQQ</sequence>
<dbReference type="EMBL" id="GL378369">
    <property type="protein sequence ID" value="EFJ43809.1"/>
    <property type="molecule type" value="Genomic_DNA"/>
</dbReference>
<evidence type="ECO:0000313" key="3">
    <source>
        <dbReference type="EMBL" id="EFJ43809.1"/>
    </source>
</evidence>
<protein>
    <recommendedName>
        <fullName evidence="2">Peptidase M11 gametolysin domain-containing protein</fullName>
    </recommendedName>
</protein>
<dbReference type="InterPro" id="IPR008752">
    <property type="entry name" value="Peptidase_M11"/>
</dbReference>
<feature type="compositionally biased region" description="Polar residues" evidence="1">
    <location>
        <begin position="468"/>
        <end position="483"/>
    </location>
</feature>
<dbReference type="InParanoid" id="D8U8U5"/>
<evidence type="ECO:0000259" key="2">
    <source>
        <dbReference type="Pfam" id="PF05548"/>
    </source>
</evidence>
<evidence type="ECO:0000313" key="4">
    <source>
        <dbReference type="Proteomes" id="UP000001058"/>
    </source>
</evidence>
<organism evidence="4">
    <name type="scientific">Volvox carteri f. nagariensis</name>
    <dbReference type="NCBI Taxonomy" id="3068"/>
    <lineage>
        <taxon>Eukaryota</taxon>
        <taxon>Viridiplantae</taxon>
        <taxon>Chlorophyta</taxon>
        <taxon>core chlorophytes</taxon>
        <taxon>Chlorophyceae</taxon>
        <taxon>CS clade</taxon>
        <taxon>Chlamydomonadales</taxon>
        <taxon>Volvocaceae</taxon>
        <taxon>Volvox</taxon>
    </lineage>
</organism>
<feature type="region of interest" description="Disordered" evidence="1">
    <location>
        <begin position="462"/>
        <end position="516"/>
    </location>
</feature>
<dbReference type="GeneID" id="9621934"/>
<dbReference type="KEGG" id="vcn:VOLCADRAFT_95959"/>
<dbReference type="AlphaFoldDB" id="D8U8U5"/>
<dbReference type="OrthoDB" id="541477at2759"/>
<dbReference type="Pfam" id="PF05548">
    <property type="entry name" value="Peptidase_M11"/>
    <property type="match status" value="1"/>
</dbReference>
<evidence type="ECO:0000256" key="1">
    <source>
        <dbReference type="SAM" id="MobiDB-lite"/>
    </source>
</evidence>
<proteinExistence type="predicted"/>
<feature type="domain" description="Peptidase M11 gametolysin" evidence="2">
    <location>
        <begin position="255"/>
        <end position="394"/>
    </location>
</feature>
<dbReference type="eggNOG" id="ENOG502QUGT">
    <property type="taxonomic scope" value="Eukaryota"/>
</dbReference>